<dbReference type="SUPFAM" id="SSF81606">
    <property type="entry name" value="PP2C-like"/>
    <property type="match status" value="1"/>
</dbReference>
<protein>
    <recommendedName>
        <fullName evidence="1">PPM-type phosphatase domain-containing protein</fullName>
    </recommendedName>
</protein>
<dbReference type="InterPro" id="IPR001932">
    <property type="entry name" value="PPM-type_phosphatase-like_dom"/>
</dbReference>
<dbReference type="GO" id="GO:0004722">
    <property type="term" value="F:protein serine/threonine phosphatase activity"/>
    <property type="evidence" value="ECO:0007669"/>
    <property type="project" value="InterPro"/>
</dbReference>
<dbReference type="Proteomes" id="UP000597444">
    <property type="component" value="Unassembled WGS sequence"/>
</dbReference>
<evidence type="ECO:0000313" key="3">
    <source>
        <dbReference type="Proteomes" id="UP000597444"/>
    </source>
</evidence>
<reference evidence="2" key="1">
    <citation type="submission" date="2020-10" db="EMBL/GenBank/DDBJ databases">
        <title>Taxonomic study of unclassified bacteria belonging to the class Ktedonobacteria.</title>
        <authorList>
            <person name="Yabe S."/>
            <person name="Wang C.M."/>
            <person name="Zheng Y."/>
            <person name="Sakai Y."/>
            <person name="Cavaletti L."/>
            <person name="Monciardini P."/>
            <person name="Donadio S."/>
        </authorList>
    </citation>
    <scope>NUCLEOTIDE SEQUENCE</scope>
    <source>
        <strain evidence="2">ID150040</strain>
    </source>
</reference>
<dbReference type="CDD" id="cd00143">
    <property type="entry name" value="PP2Cc"/>
    <property type="match status" value="1"/>
</dbReference>
<accession>A0A8J3IXW1</accession>
<sequence>MLCYKSILWEQYHPERSDVMASRQQSSLLFPRNENGTSAQVGFANTQIALLSDTDAGHIATLLEQVQALLNTHGCSKEMKTKEDLFPFMLQVGSRLDRGIVRKDEPNEDSLFIAQSILHTLSAPARRFALFVVADGMGGQEQGQEASQLALESLAEYVYTSLCSKDPTPDAFVSLLQKGFQSANQAIYLHNQKSGSNMGTTMTAILISDSTAYIAHTGDSRAYLYRQPTGLIQLTHDHSLVAALVEVGAIQPEEVYTHPGRNQIYRYVGRTATVEVDIESVPLAAGDRLLLCSDGLWEMVRDPQIADILARPVRDPSETADRLVQAALTGGGEDNVGVIVVQV</sequence>
<dbReference type="SMART" id="SM00332">
    <property type="entry name" value="PP2Cc"/>
    <property type="match status" value="1"/>
</dbReference>
<dbReference type="InterPro" id="IPR036457">
    <property type="entry name" value="PPM-type-like_dom_sf"/>
</dbReference>
<dbReference type="PROSITE" id="PS51746">
    <property type="entry name" value="PPM_2"/>
    <property type="match status" value="1"/>
</dbReference>
<dbReference type="PANTHER" id="PTHR47992">
    <property type="entry name" value="PROTEIN PHOSPHATASE"/>
    <property type="match status" value="1"/>
</dbReference>
<proteinExistence type="predicted"/>
<dbReference type="AlphaFoldDB" id="A0A8J3IXW1"/>
<evidence type="ECO:0000259" key="1">
    <source>
        <dbReference type="PROSITE" id="PS51746"/>
    </source>
</evidence>
<dbReference type="EMBL" id="BNJK01000002">
    <property type="protein sequence ID" value="GHO99934.1"/>
    <property type="molecule type" value="Genomic_DNA"/>
</dbReference>
<dbReference type="Pfam" id="PF13672">
    <property type="entry name" value="PP2C_2"/>
    <property type="match status" value="1"/>
</dbReference>
<dbReference type="SMART" id="SM00331">
    <property type="entry name" value="PP2C_SIG"/>
    <property type="match status" value="1"/>
</dbReference>
<gene>
    <name evidence="2" type="ORF">KSF_099820</name>
</gene>
<organism evidence="2 3">
    <name type="scientific">Reticulibacter mediterranei</name>
    <dbReference type="NCBI Taxonomy" id="2778369"/>
    <lineage>
        <taxon>Bacteria</taxon>
        <taxon>Bacillati</taxon>
        <taxon>Chloroflexota</taxon>
        <taxon>Ktedonobacteria</taxon>
        <taxon>Ktedonobacterales</taxon>
        <taxon>Reticulibacteraceae</taxon>
        <taxon>Reticulibacter</taxon>
    </lineage>
</organism>
<dbReference type="Gene3D" id="3.60.40.10">
    <property type="entry name" value="PPM-type phosphatase domain"/>
    <property type="match status" value="1"/>
</dbReference>
<name>A0A8J3IXW1_9CHLR</name>
<feature type="domain" description="PPM-type phosphatase" evidence="1">
    <location>
        <begin position="91"/>
        <end position="343"/>
    </location>
</feature>
<evidence type="ECO:0000313" key="2">
    <source>
        <dbReference type="EMBL" id="GHO99934.1"/>
    </source>
</evidence>
<keyword evidence="3" id="KW-1185">Reference proteome</keyword>
<dbReference type="InterPro" id="IPR015655">
    <property type="entry name" value="PP2C"/>
</dbReference>
<comment type="caution">
    <text evidence="2">The sequence shown here is derived from an EMBL/GenBank/DDBJ whole genome shotgun (WGS) entry which is preliminary data.</text>
</comment>